<dbReference type="eggNOG" id="COG0208">
    <property type="taxonomic scope" value="Bacteria"/>
</dbReference>
<protein>
    <submittedName>
        <fullName evidence="1">Uncharacterized protein</fullName>
    </submittedName>
</protein>
<reference evidence="1 2" key="1">
    <citation type="journal article" date="2012" name="J. Bacteriol.">
        <title>Genome sequence of Mycobacterium hassiacum DSM 44199, a rare source of heat-stable mycobacterial proteins.</title>
        <authorList>
            <person name="Tiago I."/>
            <person name="Maranha A."/>
            <person name="Mendes V."/>
            <person name="Alarico S."/>
            <person name="Moynihan P.J."/>
            <person name="Clarke A.J."/>
            <person name="Macedo-Ribeiro S."/>
            <person name="Pereira P.J."/>
            <person name="Empadinhas N."/>
        </authorList>
    </citation>
    <scope>NUCLEOTIDE SEQUENCE [LARGE SCALE GENOMIC DNA]</scope>
    <source>
        <strain evidence="2">DSM 44199 / CIP 105218 / JCM 12690 / 3849</strain>
    </source>
</reference>
<organism evidence="1 2">
    <name type="scientific">Mycolicibacterium hassiacum (strain DSM 44199 / CIP 105218 / JCM 12690 / 3849)</name>
    <name type="common">Mycobacterium hassiacum</name>
    <dbReference type="NCBI Taxonomy" id="1122247"/>
    <lineage>
        <taxon>Bacteria</taxon>
        <taxon>Bacillati</taxon>
        <taxon>Actinomycetota</taxon>
        <taxon>Actinomycetes</taxon>
        <taxon>Mycobacteriales</taxon>
        <taxon>Mycobacteriaceae</taxon>
        <taxon>Mycolicibacterium</taxon>
    </lineage>
</organism>
<gene>
    <name evidence="1" type="ORF">C731_0784</name>
</gene>
<sequence>MPTVTDKSRELQSCDFAGHVPGRGIYQGADEIHDFFSGSGSSYVIGRAEVTEDEDWDF</sequence>
<accession>K5BCG6</accession>
<comment type="caution">
    <text evidence="1">The sequence shown here is derived from an EMBL/GenBank/DDBJ whole genome shotgun (WGS) entry which is preliminary data.</text>
</comment>
<dbReference type="EMBL" id="AMRA01000021">
    <property type="protein sequence ID" value="EKF25190.1"/>
    <property type="molecule type" value="Genomic_DNA"/>
</dbReference>
<evidence type="ECO:0000313" key="1">
    <source>
        <dbReference type="EMBL" id="EKF25190.1"/>
    </source>
</evidence>
<proteinExistence type="predicted"/>
<evidence type="ECO:0000313" key="2">
    <source>
        <dbReference type="Proteomes" id="UP000006265"/>
    </source>
</evidence>
<name>K5BCG6_MYCHD</name>
<dbReference type="AlphaFoldDB" id="K5BCG6"/>
<keyword evidence="2" id="KW-1185">Reference proteome</keyword>
<dbReference type="Proteomes" id="UP000006265">
    <property type="component" value="Unassembled WGS sequence"/>
</dbReference>
<dbReference type="PATRIC" id="fig|1122247.3.peg.751"/>